<evidence type="ECO:0000256" key="1">
    <source>
        <dbReference type="ARBA" id="ARBA00023180"/>
    </source>
</evidence>
<evidence type="ECO:0000259" key="2">
    <source>
        <dbReference type="Pfam" id="PF00135"/>
    </source>
</evidence>
<dbReference type="Proteomes" id="UP000037510">
    <property type="component" value="Unassembled WGS sequence"/>
</dbReference>
<dbReference type="SUPFAM" id="SSF53474">
    <property type="entry name" value="alpha/beta-Hydrolases"/>
    <property type="match status" value="3"/>
</dbReference>
<dbReference type="ESTHER" id="9neop-a0a0l7kwa4.2">
    <property type="family name" value="Carb_B_Arthropoda"/>
</dbReference>
<dbReference type="Pfam" id="PF00135">
    <property type="entry name" value="COesterase"/>
    <property type="match status" value="3"/>
</dbReference>
<feature type="domain" description="Carboxylesterase type B" evidence="2">
    <location>
        <begin position="1123"/>
        <end position="1662"/>
    </location>
</feature>
<dbReference type="InterPro" id="IPR029058">
    <property type="entry name" value="AB_hydrolase_fold"/>
</dbReference>
<dbReference type="ESTHER" id="9neop-a0a0l7kwa4.1">
    <property type="family name" value="Carb_B_Arthropoda"/>
</dbReference>
<feature type="domain" description="Carboxylesterase type B" evidence="2">
    <location>
        <begin position="5"/>
        <end position="539"/>
    </location>
</feature>
<dbReference type="ESTHER" id="9neop-a0a0l7kwa4.3">
    <property type="family name" value="Carb_B_Arthropoda"/>
</dbReference>
<dbReference type="PANTHER" id="PTHR11559">
    <property type="entry name" value="CARBOXYLESTERASE"/>
    <property type="match status" value="1"/>
</dbReference>
<dbReference type="Gene3D" id="3.40.50.1820">
    <property type="entry name" value="alpha/beta hydrolase"/>
    <property type="match status" value="3"/>
</dbReference>
<organism evidence="3 4">
    <name type="scientific">Operophtera brumata</name>
    <name type="common">Winter moth</name>
    <name type="synonym">Phalaena brumata</name>
    <dbReference type="NCBI Taxonomy" id="104452"/>
    <lineage>
        <taxon>Eukaryota</taxon>
        <taxon>Metazoa</taxon>
        <taxon>Ecdysozoa</taxon>
        <taxon>Arthropoda</taxon>
        <taxon>Hexapoda</taxon>
        <taxon>Insecta</taxon>
        <taxon>Pterygota</taxon>
        <taxon>Neoptera</taxon>
        <taxon>Endopterygota</taxon>
        <taxon>Lepidoptera</taxon>
        <taxon>Glossata</taxon>
        <taxon>Ditrysia</taxon>
        <taxon>Geometroidea</taxon>
        <taxon>Geometridae</taxon>
        <taxon>Larentiinae</taxon>
        <taxon>Operophtera</taxon>
    </lineage>
</organism>
<dbReference type="InterPro" id="IPR019819">
    <property type="entry name" value="Carboxylesterase_B_CS"/>
</dbReference>
<gene>
    <name evidence="3" type="ORF">OBRU01_19645</name>
</gene>
<feature type="non-terminal residue" evidence="3">
    <location>
        <position position="1687"/>
    </location>
</feature>
<protein>
    <submittedName>
        <fullName evidence="3">Carboxylesterase-like protein</fullName>
    </submittedName>
</protein>
<dbReference type="STRING" id="104452.A0A0L7KWA4"/>
<comment type="caution">
    <text evidence="3">The sequence shown here is derived from an EMBL/GenBank/DDBJ whole genome shotgun (WGS) entry which is preliminary data.</text>
</comment>
<evidence type="ECO:0000313" key="4">
    <source>
        <dbReference type="Proteomes" id="UP000037510"/>
    </source>
</evidence>
<evidence type="ECO:0000313" key="3">
    <source>
        <dbReference type="EMBL" id="KOB67552.1"/>
    </source>
</evidence>
<feature type="non-terminal residue" evidence="3">
    <location>
        <position position="1"/>
    </location>
</feature>
<feature type="domain" description="Carboxylesterase type B" evidence="2">
    <location>
        <begin position="557"/>
        <end position="1096"/>
    </location>
</feature>
<accession>A0A0L7KWA4</accession>
<dbReference type="InterPro" id="IPR002018">
    <property type="entry name" value="CarbesteraseB"/>
</dbReference>
<keyword evidence="1" id="KW-0325">Glycoprotein</keyword>
<keyword evidence="4" id="KW-1185">Reference proteome</keyword>
<dbReference type="PROSITE" id="PS00941">
    <property type="entry name" value="CARBOXYLESTERASE_B_2"/>
    <property type="match status" value="1"/>
</dbReference>
<reference evidence="3 4" key="1">
    <citation type="journal article" date="2015" name="Genome Biol. Evol.">
        <title>The genome of winter moth (Operophtera brumata) provides a genomic perspective on sexual dimorphism and phenology.</title>
        <authorList>
            <person name="Derks M.F."/>
            <person name="Smit S."/>
            <person name="Salis L."/>
            <person name="Schijlen E."/>
            <person name="Bossers A."/>
            <person name="Mateman C."/>
            <person name="Pijl A.S."/>
            <person name="de Ridder D."/>
            <person name="Groenen M.A."/>
            <person name="Visser M.E."/>
            <person name="Megens H.J."/>
        </authorList>
    </citation>
    <scope>NUCLEOTIDE SEQUENCE [LARGE SCALE GENOMIC DNA]</scope>
    <source>
        <strain evidence="3">WM2013NL</strain>
        <tissue evidence="3">Head and thorax</tissue>
    </source>
</reference>
<proteinExistence type="predicted"/>
<sequence length="1687" mass="191391">VVCEEKIVSTTHGRISGKVFKSLFKNEEYIGFIGIPYAAPPVKDLRFLPPQPLAPWQNVLVATKEKKACVQFNNNIKKGQPMGHYGTENCLYLDIFTPAPDDAKRAVIMFIYNEHFLTSYNKTKDYQPDFFIEEDVVVVTISHRLSAFGFLSLEDDKLWGNAGMKDIVAGLEWVRSNIEQFGGDPDQITLMGLQGGAAAVDLLLHSKKKHLFKSAILQSGNAWTTAILQEGVRERAFELAKLFEKHPASSDHLLKELNEMPAINITTRDVHASPKDYFKETQRSVVSFGPIVEKDPEGLIVDYPENTSKIDTPVLIGFNSREGLEAALHYLIEPRFITFLKKDFPLLMPRRINFAFDPVQDPFIDAIEEVKDFYFNGEIKIKSVKDFATYMGDVLTSYSTDYAAKTYSRISTAPVYYYHFDYSSDLNENKNNIKKLSTVKDAIWGAATGDELCYLFKCPDLVETYLKHNEAKSEERIVQMKLVKLWTNFAKYGNPTPKDDNSLEGLNWPPFTTDNKQYLHIHKRMEIKEELYKNKFQFWDEFFANVVLCVKLVAGNVVVETDSGKVAGVEVPSIIENEKYYSFLGIPYGQAPIDDLRFKSPQPHPKWEDVLDATKEKKHCAQFNLPVRPLKKYGFCGQEDCLHLNIHTPKLPTDQNPSLPVIVFLYSEQFKITHNGTKDYGPDFFMKEDVIIVTISHRIGALGFLSYEDDVLPGNNGLRDVILGLTWIQTNIHKFGGNNFRITLMGNDAGAAIVDILLHSAKAKGLFSGAILQSGTSWSSSYFNSKQKGKLRAIALGETLEIQHASSSLLVRELSRLDAQKIAEAEIQSLHADDARSIQMSILPFGPVIEHDHPDAVISKLPEDGPIDINVPVMIGYNTNEGIEMTERFLRKPQYLTFADRDFTLILPIRVDYRFELNQNLLRQAIQEIKDFYFDEGYVKISRPGEFIKYIGDAVSFYAIDYTVRKYTNKTITPVYYYAFDYSGELNMRKKKVLEEAMTTEGTWGAALGDELCYLFVCKPIKKEYKKAMQDPDSEEIKVLRKMVRLWSNFARTGNPTPEGEDFTWTPATTEGKECLVISDELEIKTNLHDDRVKFWDDFLAKHQEKAVDGIIKDPKDELDETVEVELGRGKVLGKVEKTVFKNNDYYAFRGIPYAAAPIKELRFKPPTAHKGWNDTLETFENKPTCMQFSSRMRMNEPFGISGSEDCLFINIFTPNIQGDAAVVIFDYNDSFKTGFNGTKTYSPENFVEEGVIVATISHRLGLFGYLTTEDDVIPGNNGLRDFIFGLEWVRDNIKNFGGDPKKVTLMGSVGGGALVNMMLYSEKATGLFSGATIQSGSAHDTVWFYDDSRTKAFELGEKLDIETEDSVTLLTELQKIDAETLLNKVIDVLTNFTSSYDHLSTQPFTPVIEHNYSDAVLSVLPENGTIVNDVPVIIGFNSREGLDFASHILFNPKMLSYTSPENMLQFPIRTGYKFDRESAVFQEAAQEIVNFYLGDKILDYNAGMDYAVFGGDVLSSYSLNHAARHLSKSLNSPVFFYMFDFRGQLNENCQYITRHSRFKDQHWGATVGDELCYLHVCCRIRRDYVQLGKMASEQAEKKVLKRMVRMWTNFAKTGNPTPTDDEILKGFSWKPVGKDGGLNYLHVTKKLQMKSNPLGERGEFWDNFLAKYAEKAIDGVVKGEEIRDEL</sequence>
<dbReference type="EMBL" id="JTDY01004957">
    <property type="protein sequence ID" value="KOB67552.1"/>
    <property type="molecule type" value="Genomic_DNA"/>
</dbReference>
<name>A0A0L7KWA4_OPEBR</name>
<dbReference type="InterPro" id="IPR050309">
    <property type="entry name" value="Type-B_Carboxylest/Lipase"/>
</dbReference>